<accession>A0A0C9MH50</accession>
<evidence type="ECO:0000259" key="2">
    <source>
        <dbReference type="Pfam" id="PF04774"/>
    </source>
</evidence>
<dbReference type="EMBL" id="DF836420">
    <property type="protein sequence ID" value="GAN06644.1"/>
    <property type="molecule type" value="Genomic_DNA"/>
</dbReference>
<organism evidence="3">
    <name type="scientific">Mucor ambiguus</name>
    <dbReference type="NCBI Taxonomy" id="91626"/>
    <lineage>
        <taxon>Eukaryota</taxon>
        <taxon>Fungi</taxon>
        <taxon>Fungi incertae sedis</taxon>
        <taxon>Mucoromycota</taxon>
        <taxon>Mucoromycotina</taxon>
        <taxon>Mucoromycetes</taxon>
        <taxon>Mucorales</taxon>
        <taxon>Mucorineae</taxon>
        <taxon>Mucoraceae</taxon>
        <taxon>Mucor</taxon>
    </lineage>
</organism>
<protein>
    <recommendedName>
        <fullName evidence="2">Hyaluronan/mRNA-binding protein domain-containing protein</fullName>
    </recommendedName>
</protein>
<gene>
    <name evidence="3" type="ORF">MAM1_0131c06131</name>
</gene>
<dbReference type="AlphaFoldDB" id="A0A0C9MH50"/>
<name>A0A0C9MH50_9FUNG</name>
<dbReference type="OrthoDB" id="2122308at2759"/>
<feature type="region of interest" description="Disordered" evidence="1">
    <location>
        <begin position="1"/>
        <end position="24"/>
    </location>
</feature>
<keyword evidence="4" id="KW-1185">Reference proteome</keyword>
<reference evidence="3" key="1">
    <citation type="submission" date="2014-09" db="EMBL/GenBank/DDBJ databases">
        <title>Draft genome sequence of an oleaginous Mucoromycotina fungus Mucor ambiguus NBRC6742.</title>
        <authorList>
            <person name="Takeda I."/>
            <person name="Yamane N."/>
            <person name="Morita T."/>
            <person name="Tamano K."/>
            <person name="Machida M."/>
            <person name="Baker S."/>
            <person name="Koike H."/>
        </authorList>
    </citation>
    <scope>NUCLEOTIDE SEQUENCE</scope>
    <source>
        <strain evidence="3">NBRC 6742</strain>
    </source>
</reference>
<sequence>MTRSKDSVFSYQHRHERHVARNGQSELRYGVKKMGAGAGNWGVLGDELPDVQEIVRAEIESNSLSGNHHHYHQNGTKLNLVDSETFEYMRSTEQAS</sequence>
<dbReference type="Proteomes" id="UP000053815">
    <property type="component" value="Unassembled WGS sequence"/>
</dbReference>
<dbReference type="Pfam" id="PF04774">
    <property type="entry name" value="HABP4_PAI-RBP1"/>
    <property type="match status" value="1"/>
</dbReference>
<feature type="domain" description="Hyaluronan/mRNA-binding protein" evidence="2">
    <location>
        <begin position="15"/>
        <end position="60"/>
    </location>
</feature>
<evidence type="ECO:0000313" key="3">
    <source>
        <dbReference type="EMBL" id="GAN06644.1"/>
    </source>
</evidence>
<proteinExistence type="predicted"/>
<dbReference type="InterPro" id="IPR006861">
    <property type="entry name" value="HABP4_PAIRBP1-bd"/>
</dbReference>
<evidence type="ECO:0000256" key="1">
    <source>
        <dbReference type="SAM" id="MobiDB-lite"/>
    </source>
</evidence>
<evidence type="ECO:0000313" key="4">
    <source>
        <dbReference type="Proteomes" id="UP000053815"/>
    </source>
</evidence>